<keyword evidence="2" id="KW-0812">Transmembrane</keyword>
<dbReference type="PANTHER" id="PTHR28080">
    <property type="entry name" value="PEROXISOMAL BIOGENESIS FACTOR 3"/>
    <property type="match status" value="1"/>
</dbReference>
<feature type="region of interest" description="Disordered" evidence="1">
    <location>
        <begin position="329"/>
        <end position="350"/>
    </location>
</feature>
<feature type="compositionally biased region" description="Polar residues" evidence="1">
    <location>
        <begin position="111"/>
        <end position="123"/>
    </location>
</feature>
<feature type="compositionally biased region" description="Low complexity" evidence="1">
    <location>
        <begin position="337"/>
        <end position="349"/>
    </location>
</feature>
<dbReference type="EMBL" id="CAJPDQ010000014">
    <property type="protein sequence ID" value="CAF9919433.1"/>
    <property type="molecule type" value="Genomic_DNA"/>
</dbReference>
<evidence type="ECO:0008006" key="5">
    <source>
        <dbReference type="Google" id="ProtNLM"/>
    </source>
</evidence>
<dbReference type="PANTHER" id="PTHR28080:SF1">
    <property type="entry name" value="PEROXISOMAL BIOGENESIS FACTOR 3"/>
    <property type="match status" value="1"/>
</dbReference>
<evidence type="ECO:0000256" key="2">
    <source>
        <dbReference type="SAM" id="Phobius"/>
    </source>
</evidence>
<accession>A0A8H3II00</accession>
<keyword evidence="2" id="KW-1133">Transmembrane helix</keyword>
<feature type="region of interest" description="Disordered" evidence="1">
    <location>
        <begin position="497"/>
        <end position="538"/>
    </location>
</feature>
<proteinExistence type="predicted"/>
<dbReference type="GO" id="GO:0045046">
    <property type="term" value="P:protein import into peroxisome membrane"/>
    <property type="evidence" value="ECO:0007669"/>
    <property type="project" value="TreeGrafter"/>
</dbReference>
<comment type="caution">
    <text evidence="3">The sequence shown here is derived from an EMBL/GenBank/DDBJ whole genome shotgun (WGS) entry which is preliminary data.</text>
</comment>
<feature type="transmembrane region" description="Helical" evidence="2">
    <location>
        <begin position="16"/>
        <end position="34"/>
    </location>
</feature>
<dbReference type="AlphaFoldDB" id="A0A8H3II00"/>
<evidence type="ECO:0000256" key="1">
    <source>
        <dbReference type="SAM" id="MobiDB-lite"/>
    </source>
</evidence>
<name>A0A8H3II00_9LECA</name>
<dbReference type="InterPro" id="IPR006966">
    <property type="entry name" value="Peroxin-3"/>
</dbReference>
<sequence length="555" mass="61368">MYTSTKRWMKRNRTNFAIGFGVIGAGYVVGQYALNKFSEMRERMNNDRIARENLRRRFNQNQEDCSFTVLALLPTAVDDMLDAFPVEDITRELQQQRTDRGGARGVGGTELTPSEFSSPSASGTGEDGKSVISAQTDGFLHTSQLGGSISEAPSSGEILRGKKTKAQLWTDLKINSITRAFTLIYTLALLTIFTRVQLNLLGRASYVSSVISMAIPQRRDSTISLENYEEGQSRNATNFETHRNFLAFSWWVLHRGWRELRTVVEAAVKETFGSLSPREELTFAKLSELIIETRKKIEGESEEIRRNQKWLSYILPPVEQEIYVLHESGVLPRDSSRPSNSPSPSTSDPGIEIIEASQFTAPGSPPAKTQEPTVSPSLRHLLDEASDIIDSPQTTHTTTLLLDALFSQLVDISVKTQAFKSLIPSPETPFPRIQELHPDETETPKAKLATILAVLTRQAHAIIGSDPNVYMQAMDGVRELEALSAVIYSSNFGLGDSSSSPPHGLQEQLDVAKETAAAENDNDENTKPEPIAPQSIPGGRVWNIFDSVWARVAGS</sequence>
<dbReference type="GO" id="GO:0005778">
    <property type="term" value="C:peroxisomal membrane"/>
    <property type="evidence" value="ECO:0007669"/>
    <property type="project" value="InterPro"/>
</dbReference>
<evidence type="ECO:0000313" key="3">
    <source>
        <dbReference type="EMBL" id="CAF9919433.1"/>
    </source>
</evidence>
<keyword evidence="2" id="KW-0472">Membrane</keyword>
<feature type="region of interest" description="Disordered" evidence="1">
    <location>
        <begin position="94"/>
        <end position="129"/>
    </location>
</feature>
<evidence type="ECO:0000313" key="4">
    <source>
        <dbReference type="Proteomes" id="UP000664169"/>
    </source>
</evidence>
<protein>
    <recommendedName>
        <fullName evidence="5">Peroxisomal biogenesis factor 3</fullName>
    </recommendedName>
</protein>
<dbReference type="GO" id="GO:0030674">
    <property type="term" value="F:protein-macromolecule adaptor activity"/>
    <property type="evidence" value="ECO:0007669"/>
    <property type="project" value="TreeGrafter"/>
</dbReference>
<dbReference type="Pfam" id="PF04882">
    <property type="entry name" value="Peroxin-3"/>
    <property type="match status" value="1"/>
</dbReference>
<organism evidence="3 4">
    <name type="scientific">Gomphillus americanus</name>
    <dbReference type="NCBI Taxonomy" id="1940652"/>
    <lineage>
        <taxon>Eukaryota</taxon>
        <taxon>Fungi</taxon>
        <taxon>Dikarya</taxon>
        <taxon>Ascomycota</taxon>
        <taxon>Pezizomycotina</taxon>
        <taxon>Lecanoromycetes</taxon>
        <taxon>OSLEUM clade</taxon>
        <taxon>Ostropomycetidae</taxon>
        <taxon>Ostropales</taxon>
        <taxon>Graphidaceae</taxon>
        <taxon>Gomphilloideae</taxon>
        <taxon>Gomphillus</taxon>
    </lineage>
</organism>
<dbReference type="Proteomes" id="UP000664169">
    <property type="component" value="Unassembled WGS sequence"/>
</dbReference>
<dbReference type="OrthoDB" id="45930at2759"/>
<gene>
    <name evidence="3" type="ORF">GOMPHAMPRED_001817</name>
</gene>
<reference evidence="3" key="1">
    <citation type="submission" date="2021-03" db="EMBL/GenBank/DDBJ databases">
        <authorList>
            <person name="Tagirdzhanova G."/>
        </authorList>
    </citation>
    <scope>NUCLEOTIDE SEQUENCE</scope>
</reference>
<keyword evidence="4" id="KW-1185">Reference proteome</keyword>